<dbReference type="GO" id="GO:0005829">
    <property type="term" value="C:cytosol"/>
    <property type="evidence" value="ECO:0007669"/>
    <property type="project" value="TreeGrafter"/>
</dbReference>
<keyword evidence="6" id="KW-0460">Magnesium</keyword>
<dbReference type="GO" id="GO:0046872">
    <property type="term" value="F:metal ion binding"/>
    <property type="evidence" value="ECO:0007669"/>
    <property type="project" value="UniProtKB-KW"/>
</dbReference>
<comment type="function">
    <text evidence="10">Necessary for normal cell division and for the maintenance of normal septation.</text>
</comment>
<evidence type="ECO:0000256" key="10">
    <source>
        <dbReference type="HAMAP-Rule" id="MF_00321"/>
    </source>
</evidence>
<dbReference type="InterPro" id="IPR030393">
    <property type="entry name" value="G_ENGB_dom"/>
</dbReference>
<reference evidence="12" key="1">
    <citation type="submission" date="2016-04" db="EMBL/GenBank/DDBJ databases">
        <authorList>
            <person name="Evans L.H."/>
            <person name="Alamgir A."/>
            <person name="Owens N."/>
            <person name="Weber N.D."/>
            <person name="Virtaneva K."/>
            <person name="Barbian K."/>
            <person name="Babar A."/>
            <person name="Rosenke K."/>
        </authorList>
    </citation>
    <scope>NUCLEOTIDE SEQUENCE</scope>
    <source>
        <strain evidence="12">86</strain>
    </source>
</reference>
<dbReference type="InterPro" id="IPR027417">
    <property type="entry name" value="P-loop_NTPase"/>
</dbReference>
<keyword evidence="7 10" id="KW-0342">GTP-binding</keyword>
<keyword evidence="5 10" id="KW-0547">Nucleotide-binding</keyword>
<dbReference type="PROSITE" id="PS51706">
    <property type="entry name" value="G_ENGB"/>
    <property type="match status" value="1"/>
</dbReference>
<evidence type="ECO:0000259" key="11">
    <source>
        <dbReference type="PROSITE" id="PS51706"/>
    </source>
</evidence>
<dbReference type="EMBL" id="FLUN01000001">
    <property type="protein sequence ID" value="SBW04678.1"/>
    <property type="molecule type" value="Genomic_DNA"/>
</dbReference>
<keyword evidence="9 10" id="KW-0131">Cell cycle</keyword>
<dbReference type="Gene3D" id="3.40.50.300">
    <property type="entry name" value="P-loop containing nucleotide triphosphate hydrolases"/>
    <property type="match status" value="1"/>
</dbReference>
<evidence type="ECO:0000256" key="2">
    <source>
        <dbReference type="ARBA" id="ARBA00009638"/>
    </source>
</evidence>
<gene>
    <name evidence="10 12" type="primary">engB</name>
    <name evidence="12" type="ORF">KL86CLO1_11936</name>
</gene>
<comment type="similarity">
    <text evidence="2 10">Belongs to the TRAFAC class TrmE-Era-EngA-EngB-Septin-like GTPase superfamily. EngB GTPase family.</text>
</comment>
<organism evidence="12">
    <name type="scientific">uncultured Eubacteriales bacterium</name>
    <dbReference type="NCBI Taxonomy" id="172733"/>
    <lineage>
        <taxon>Bacteria</taxon>
        <taxon>Bacillati</taxon>
        <taxon>Bacillota</taxon>
        <taxon>Clostridia</taxon>
        <taxon>Eubacteriales</taxon>
        <taxon>environmental samples</taxon>
    </lineage>
</organism>
<dbReference type="GO" id="GO:0000917">
    <property type="term" value="P:division septum assembly"/>
    <property type="evidence" value="ECO:0007669"/>
    <property type="project" value="UniProtKB-KW"/>
</dbReference>
<dbReference type="InterPro" id="IPR019987">
    <property type="entry name" value="GTP-bd_ribosome_bio_YsxC"/>
</dbReference>
<evidence type="ECO:0000256" key="5">
    <source>
        <dbReference type="ARBA" id="ARBA00022741"/>
    </source>
</evidence>
<keyword evidence="4" id="KW-0479">Metal-binding</keyword>
<dbReference type="Pfam" id="PF01926">
    <property type="entry name" value="MMR_HSR1"/>
    <property type="match status" value="1"/>
</dbReference>
<dbReference type="CDD" id="cd01876">
    <property type="entry name" value="YihA_EngB"/>
    <property type="match status" value="1"/>
</dbReference>
<dbReference type="GO" id="GO:0005525">
    <property type="term" value="F:GTP binding"/>
    <property type="evidence" value="ECO:0007669"/>
    <property type="project" value="UniProtKB-UniRule"/>
</dbReference>
<feature type="domain" description="EngB-type G" evidence="11">
    <location>
        <begin position="24"/>
        <end position="197"/>
    </location>
</feature>
<evidence type="ECO:0000256" key="6">
    <source>
        <dbReference type="ARBA" id="ARBA00022842"/>
    </source>
</evidence>
<evidence type="ECO:0000256" key="7">
    <source>
        <dbReference type="ARBA" id="ARBA00023134"/>
    </source>
</evidence>
<proteinExistence type="inferred from homology"/>
<dbReference type="PANTHER" id="PTHR11649:SF13">
    <property type="entry name" value="ENGB-TYPE G DOMAIN-CONTAINING PROTEIN"/>
    <property type="match status" value="1"/>
</dbReference>
<dbReference type="InterPro" id="IPR006073">
    <property type="entry name" value="GTP-bd"/>
</dbReference>
<evidence type="ECO:0000256" key="8">
    <source>
        <dbReference type="ARBA" id="ARBA00023210"/>
    </source>
</evidence>
<keyword evidence="3 10" id="KW-0132">Cell division</keyword>
<dbReference type="NCBIfam" id="TIGR03598">
    <property type="entry name" value="GTPase_YsxC"/>
    <property type="match status" value="1"/>
</dbReference>
<evidence type="ECO:0000256" key="3">
    <source>
        <dbReference type="ARBA" id="ARBA00022618"/>
    </source>
</evidence>
<dbReference type="HAMAP" id="MF_00321">
    <property type="entry name" value="GTPase_EngB"/>
    <property type="match status" value="1"/>
</dbReference>
<protein>
    <recommendedName>
        <fullName evidence="10">Probable GTP-binding protein EngB</fullName>
    </recommendedName>
</protein>
<accession>A0A212JZ81</accession>
<dbReference type="PANTHER" id="PTHR11649">
    <property type="entry name" value="MSS1/TRME-RELATED GTP-BINDING PROTEIN"/>
    <property type="match status" value="1"/>
</dbReference>
<evidence type="ECO:0000256" key="9">
    <source>
        <dbReference type="ARBA" id="ARBA00023306"/>
    </source>
</evidence>
<sequence>MALNLQKTEFIRSAAWEKDFPRDGLSQVVFSGRSNVGKSSVINKLLLRKNFARVGAAPGKTVHINYFLVDEKLYLVDLPGYGYAKVSQAEKARWGRLIESWFADTTLMTLGVMIVDARHKPTADDCTMAEWFKESGKPFLVVANKLDKLKKSEIEPNLTRIRETLEIDDDVKVIPFSAEKGDGRQELLTEILKSVGETV</sequence>
<keyword evidence="8 10" id="KW-0717">Septation</keyword>
<dbReference type="AlphaFoldDB" id="A0A212JZ81"/>
<name>A0A212JZ81_9FIRM</name>
<evidence type="ECO:0000256" key="1">
    <source>
        <dbReference type="ARBA" id="ARBA00001946"/>
    </source>
</evidence>
<dbReference type="SUPFAM" id="SSF52540">
    <property type="entry name" value="P-loop containing nucleoside triphosphate hydrolases"/>
    <property type="match status" value="1"/>
</dbReference>
<evidence type="ECO:0000313" key="12">
    <source>
        <dbReference type="EMBL" id="SBW04678.1"/>
    </source>
</evidence>
<comment type="cofactor">
    <cofactor evidence="1">
        <name>Mg(2+)</name>
        <dbReference type="ChEBI" id="CHEBI:18420"/>
    </cofactor>
</comment>
<evidence type="ECO:0000256" key="4">
    <source>
        <dbReference type="ARBA" id="ARBA00022723"/>
    </source>
</evidence>